<accession>A0A4R8QWT3</accession>
<evidence type="ECO:0000313" key="1">
    <source>
        <dbReference type="EMBL" id="TDZ48355.1"/>
    </source>
</evidence>
<protein>
    <submittedName>
        <fullName evidence="1">Uncharacterized protein</fullName>
    </submittedName>
</protein>
<reference evidence="1 2" key="1">
    <citation type="submission" date="2018-12" db="EMBL/GenBank/DDBJ databases">
        <title>Genome sequence and assembly of Colletotrichum trifolii.</title>
        <authorList>
            <person name="Gan P."/>
            <person name="Shirasu K."/>
        </authorList>
    </citation>
    <scope>NUCLEOTIDE SEQUENCE [LARGE SCALE GENOMIC DNA]</scope>
    <source>
        <strain evidence="1 2">543-2</strain>
    </source>
</reference>
<comment type="caution">
    <text evidence="1">The sequence shown here is derived from an EMBL/GenBank/DDBJ whole genome shotgun (WGS) entry which is preliminary data.</text>
</comment>
<proteinExistence type="predicted"/>
<keyword evidence="2" id="KW-1185">Reference proteome</keyword>
<organism evidence="1 2">
    <name type="scientific">Colletotrichum trifolii</name>
    <dbReference type="NCBI Taxonomy" id="5466"/>
    <lineage>
        <taxon>Eukaryota</taxon>
        <taxon>Fungi</taxon>
        <taxon>Dikarya</taxon>
        <taxon>Ascomycota</taxon>
        <taxon>Pezizomycotina</taxon>
        <taxon>Sordariomycetes</taxon>
        <taxon>Hypocreomycetidae</taxon>
        <taxon>Glomerellales</taxon>
        <taxon>Glomerellaceae</taxon>
        <taxon>Colletotrichum</taxon>
        <taxon>Colletotrichum orbiculare species complex</taxon>
    </lineage>
</organism>
<evidence type="ECO:0000313" key="2">
    <source>
        <dbReference type="Proteomes" id="UP000295703"/>
    </source>
</evidence>
<sequence>MSDVSLSPKSRWVWLNLTACQSSAPEKAWPRAMRRQGDLLCPIGNPSGTRDTYPVPKSLVNSSRNIQASSYRDETVLKGEGYFEKAPQKDHHATSRDTAFTYTYQQSLHIIANQLIMTGSRTNFSSGRALIHRSNRLSPPSRSTLQATLSEPLAGALCF</sequence>
<dbReference type="Proteomes" id="UP000295703">
    <property type="component" value="Unassembled WGS sequence"/>
</dbReference>
<name>A0A4R8QWT3_COLTR</name>
<gene>
    <name evidence="1" type="ORF">CTRI78_v008226</name>
</gene>
<dbReference type="AlphaFoldDB" id="A0A4R8QWT3"/>
<dbReference type="EMBL" id="RYZW01000097">
    <property type="protein sequence ID" value="TDZ48355.1"/>
    <property type="molecule type" value="Genomic_DNA"/>
</dbReference>